<protein>
    <submittedName>
        <fullName evidence="1">Uncharacterized protein</fullName>
    </submittedName>
</protein>
<dbReference type="AlphaFoldDB" id="A0AAV7NS64"/>
<name>A0AAV7NS64_PLEWA</name>
<gene>
    <name evidence="1" type="ORF">NDU88_003862</name>
</gene>
<comment type="caution">
    <text evidence="1">The sequence shown here is derived from an EMBL/GenBank/DDBJ whole genome shotgun (WGS) entry which is preliminary data.</text>
</comment>
<reference evidence="1" key="1">
    <citation type="journal article" date="2022" name="bioRxiv">
        <title>Sequencing and chromosome-scale assembly of the giantPleurodeles waltlgenome.</title>
        <authorList>
            <person name="Brown T."/>
            <person name="Elewa A."/>
            <person name="Iarovenko S."/>
            <person name="Subramanian E."/>
            <person name="Araus A.J."/>
            <person name="Petzold A."/>
            <person name="Susuki M."/>
            <person name="Suzuki K.-i.T."/>
            <person name="Hayashi T."/>
            <person name="Toyoda A."/>
            <person name="Oliveira C."/>
            <person name="Osipova E."/>
            <person name="Leigh N.D."/>
            <person name="Simon A."/>
            <person name="Yun M.H."/>
        </authorList>
    </citation>
    <scope>NUCLEOTIDE SEQUENCE</scope>
    <source>
        <strain evidence="1">20211129_DDA</strain>
        <tissue evidence="1">Liver</tissue>
    </source>
</reference>
<proteinExistence type="predicted"/>
<sequence length="322" mass="34573">MLSGIQCNASWHLFTPSRPLRSVIEQTISDVLAVAAGVTRFIRLLSHAVKTNMAPKTIRNLGDKSEGVKTTRIGRDKGETVGANKRLTSITGKAAGKNTLGLMKDAKMSDSTTTPSEIKLKGKSQSTITAFLAGGAQDSLPVHITPSSESNVLGKEPTPPCTCDKKSCIENKEFFIKTTQYVESLSEIEDSNREISKKVLGLTRSRQSQTQQVDQSEQLECQSKEGTEGFENAASMSGRTLKWDYSGIGLADIPTIGTQGPVNDQIEIDTGASAGNPGNEYAMGTEAGILQSIYSSIKELQTETRIESRRARIATKTAGEGP</sequence>
<evidence type="ECO:0000313" key="2">
    <source>
        <dbReference type="Proteomes" id="UP001066276"/>
    </source>
</evidence>
<evidence type="ECO:0000313" key="1">
    <source>
        <dbReference type="EMBL" id="KAJ1115640.1"/>
    </source>
</evidence>
<keyword evidence="2" id="KW-1185">Reference proteome</keyword>
<organism evidence="1 2">
    <name type="scientific">Pleurodeles waltl</name>
    <name type="common">Iberian ribbed newt</name>
    <dbReference type="NCBI Taxonomy" id="8319"/>
    <lineage>
        <taxon>Eukaryota</taxon>
        <taxon>Metazoa</taxon>
        <taxon>Chordata</taxon>
        <taxon>Craniata</taxon>
        <taxon>Vertebrata</taxon>
        <taxon>Euteleostomi</taxon>
        <taxon>Amphibia</taxon>
        <taxon>Batrachia</taxon>
        <taxon>Caudata</taxon>
        <taxon>Salamandroidea</taxon>
        <taxon>Salamandridae</taxon>
        <taxon>Pleurodelinae</taxon>
        <taxon>Pleurodeles</taxon>
    </lineage>
</organism>
<accession>A0AAV7NS64</accession>
<dbReference type="Proteomes" id="UP001066276">
    <property type="component" value="Chromosome 8"/>
</dbReference>
<dbReference type="EMBL" id="JANPWB010000012">
    <property type="protein sequence ID" value="KAJ1115640.1"/>
    <property type="molecule type" value="Genomic_DNA"/>
</dbReference>